<dbReference type="AlphaFoldDB" id="A0A3M8CL26"/>
<proteinExistence type="predicted"/>
<organism evidence="2 3">
    <name type="scientific">Brevibacillus invocatus</name>
    <dbReference type="NCBI Taxonomy" id="173959"/>
    <lineage>
        <taxon>Bacteria</taxon>
        <taxon>Bacillati</taxon>
        <taxon>Bacillota</taxon>
        <taxon>Bacilli</taxon>
        <taxon>Bacillales</taxon>
        <taxon>Paenibacillaceae</taxon>
        <taxon>Brevibacillus</taxon>
    </lineage>
</organism>
<accession>A0A3M8CL26</accession>
<name>A0A3M8CL26_9BACL</name>
<dbReference type="Proteomes" id="UP000282028">
    <property type="component" value="Unassembled WGS sequence"/>
</dbReference>
<protein>
    <submittedName>
        <fullName evidence="2">DUF4025 domain-containing protein</fullName>
    </submittedName>
</protein>
<keyword evidence="3" id="KW-1185">Reference proteome</keyword>
<gene>
    <name evidence="2" type="ORF">EDM52_03575</name>
</gene>
<dbReference type="InterPro" id="IPR025100">
    <property type="entry name" value="DUF4025"/>
</dbReference>
<sequence length="48" mass="5567">MQERHNEKSTSNDRIEQENQVEDGQAITQEQISDSYKMGTIEDGERNP</sequence>
<dbReference type="Pfam" id="PF13217">
    <property type="entry name" value="DUF4025"/>
    <property type="match status" value="1"/>
</dbReference>
<dbReference type="RefSeq" id="WP_122907629.1">
    <property type="nucleotide sequence ID" value="NZ_CBCSBE010000008.1"/>
</dbReference>
<dbReference type="OrthoDB" id="2469961at2"/>
<dbReference type="EMBL" id="RHHR01000007">
    <property type="protein sequence ID" value="RNB76420.1"/>
    <property type="molecule type" value="Genomic_DNA"/>
</dbReference>
<evidence type="ECO:0000256" key="1">
    <source>
        <dbReference type="SAM" id="MobiDB-lite"/>
    </source>
</evidence>
<comment type="caution">
    <text evidence="2">The sequence shown here is derived from an EMBL/GenBank/DDBJ whole genome shotgun (WGS) entry which is preliminary data.</text>
</comment>
<feature type="region of interest" description="Disordered" evidence="1">
    <location>
        <begin position="1"/>
        <end position="48"/>
    </location>
</feature>
<evidence type="ECO:0000313" key="2">
    <source>
        <dbReference type="EMBL" id="RNB76420.1"/>
    </source>
</evidence>
<evidence type="ECO:0000313" key="3">
    <source>
        <dbReference type="Proteomes" id="UP000282028"/>
    </source>
</evidence>
<feature type="compositionally biased region" description="Basic and acidic residues" evidence="1">
    <location>
        <begin position="1"/>
        <end position="17"/>
    </location>
</feature>
<reference evidence="2 3" key="1">
    <citation type="submission" date="2018-10" db="EMBL/GenBank/DDBJ databases">
        <title>Phylogenomics of Brevibacillus.</title>
        <authorList>
            <person name="Dunlap C."/>
        </authorList>
    </citation>
    <scope>NUCLEOTIDE SEQUENCE [LARGE SCALE GENOMIC DNA]</scope>
    <source>
        <strain evidence="2 3">JCM 12215</strain>
    </source>
</reference>